<feature type="repeat" description="ANK" evidence="3">
    <location>
        <begin position="345"/>
        <end position="377"/>
    </location>
</feature>
<dbReference type="Pfam" id="PF13637">
    <property type="entry name" value="Ank_4"/>
    <property type="match status" value="1"/>
</dbReference>
<dbReference type="PANTHER" id="PTHR24166">
    <property type="entry name" value="ROLLING PEBBLES, ISOFORM B"/>
    <property type="match status" value="1"/>
</dbReference>
<keyword evidence="5" id="KW-1185">Reference proteome</keyword>
<keyword evidence="4" id="KW-0812">Transmembrane</keyword>
<keyword evidence="1" id="KW-0677">Repeat</keyword>
<evidence type="ECO:0000256" key="2">
    <source>
        <dbReference type="ARBA" id="ARBA00023043"/>
    </source>
</evidence>
<dbReference type="Proteomes" id="UP000095283">
    <property type="component" value="Unplaced"/>
</dbReference>
<evidence type="ECO:0000256" key="3">
    <source>
        <dbReference type="PROSITE-ProRule" id="PRU00023"/>
    </source>
</evidence>
<keyword evidence="2 3" id="KW-0040">ANK repeat</keyword>
<dbReference type="PANTHER" id="PTHR24166:SF48">
    <property type="entry name" value="PROTEIN VAPYRIN"/>
    <property type="match status" value="1"/>
</dbReference>
<name>A0A1I7W7J8_HETBA</name>
<keyword evidence="4" id="KW-1133">Transmembrane helix</keyword>
<dbReference type="WBParaSite" id="Hba_00621">
    <property type="protein sequence ID" value="Hba_00621"/>
    <property type="gene ID" value="Hba_00621"/>
</dbReference>
<feature type="repeat" description="ANK" evidence="3">
    <location>
        <begin position="174"/>
        <end position="206"/>
    </location>
</feature>
<evidence type="ECO:0000256" key="4">
    <source>
        <dbReference type="SAM" id="Phobius"/>
    </source>
</evidence>
<accession>A0A1I7W7J8</accession>
<proteinExistence type="predicted"/>
<keyword evidence="4" id="KW-0472">Membrane</keyword>
<dbReference type="SMART" id="SM00248">
    <property type="entry name" value="ANK"/>
    <property type="match status" value="10"/>
</dbReference>
<organism evidence="5 6">
    <name type="scientific">Heterorhabditis bacteriophora</name>
    <name type="common">Entomopathogenic nematode worm</name>
    <dbReference type="NCBI Taxonomy" id="37862"/>
    <lineage>
        <taxon>Eukaryota</taxon>
        <taxon>Metazoa</taxon>
        <taxon>Ecdysozoa</taxon>
        <taxon>Nematoda</taxon>
        <taxon>Chromadorea</taxon>
        <taxon>Rhabditida</taxon>
        <taxon>Rhabditina</taxon>
        <taxon>Rhabditomorpha</taxon>
        <taxon>Strongyloidea</taxon>
        <taxon>Heterorhabditidae</taxon>
        <taxon>Heterorhabditis</taxon>
    </lineage>
</organism>
<sequence>MQSMSHFDLLRNEHLELQSKYADLKSKYELLAADKVFIIYLSSLLFFVINLFYLVNCFKLNSMINQADEKNITPLELALTLSHTNIALQLMQHNADCNVKDEMGQSILARMVLMGNVFASGFLVSNGADLRFVHNSTGKGLLHYLAESTENKKIMADWVESCLPLIDVNAKDKQGRTALILSILLNNIYLTEVLLRYGVDVIAEDDMQNTALSVALFLKNDLILAEKLTQLGGTVAVNHSINGEVIETLLHMSLQLDKDDVLRFLIENKVSINETNKQGCTPLHCAVQQNNVQAVNHLLNAGASSNQIDNQGNSPLHLAIMKGRYMTELFAKSATDVDWCLADRNGRSALRLALEGHFLDSAHVLISAGSPVDEEDQRGNSLLVQCLLLGDDEGAVFLLDRGAQHWKKDSSGRSCLELAASHGLPSSVRALCGNGINLNKRTDGGKGYTVLEKAISEGITSSFSFNIVFYLIHMYSLIIYSW</sequence>
<feature type="repeat" description="ANK" evidence="3">
    <location>
        <begin position="278"/>
        <end position="310"/>
    </location>
</feature>
<dbReference type="AlphaFoldDB" id="A0A1I7W7J8"/>
<reference evidence="6" key="1">
    <citation type="submission" date="2016-11" db="UniProtKB">
        <authorList>
            <consortium name="WormBaseParasite"/>
        </authorList>
    </citation>
    <scope>IDENTIFICATION</scope>
</reference>
<feature type="repeat" description="ANK" evidence="3">
    <location>
        <begin position="70"/>
        <end position="102"/>
    </location>
</feature>
<dbReference type="InterPro" id="IPR036770">
    <property type="entry name" value="Ankyrin_rpt-contain_sf"/>
</dbReference>
<dbReference type="PROSITE" id="PS50088">
    <property type="entry name" value="ANK_REPEAT"/>
    <property type="match status" value="4"/>
</dbReference>
<dbReference type="PROSITE" id="PS50297">
    <property type="entry name" value="ANK_REP_REGION"/>
    <property type="match status" value="1"/>
</dbReference>
<evidence type="ECO:0000313" key="5">
    <source>
        <dbReference type="Proteomes" id="UP000095283"/>
    </source>
</evidence>
<dbReference type="InterPro" id="IPR050889">
    <property type="entry name" value="Dendritic_Spine_Reg/Scaffold"/>
</dbReference>
<dbReference type="Gene3D" id="1.25.40.20">
    <property type="entry name" value="Ankyrin repeat-containing domain"/>
    <property type="match status" value="3"/>
</dbReference>
<feature type="transmembrane region" description="Helical" evidence="4">
    <location>
        <begin position="463"/>
        <end position="481"/>
    </location>
</feature>
<evidence type="ECO:0000256" key="1">
    <source>
        <dbReference type="ARBA" id="ARBA00022737"/>
    </source>
</evidence>
<dbReference type="InterPro" id="IPR002110">
    <property type="entry name" value="Ankyrin_rpt"/>
</dbReference>
<dbReference type="SUPFAM" id="SSF48403">
    <property type="entry name" value="Ankyrin repeat"/>
    <property type="match status" value="2"/>
</dbReference>
<protein>
    <submittedName>
        <fullName evidence="6">ANK_REP_REGION domain-containing protein</fullName>
    </submittedName>
</protein>
<feature type="transmembrane region" description="Helical" evidence="4">
    <location>
        <begin position="37"/>
        <end position="55"/>
    </location>
</feature>
<evidence type="ECO:0000313" key="6">
    <source>
        <dbReference type="WBParaSite" id="Hba_00621"/>
    </source>
</evidence>